<accession>A0A820MTA4</accession>
<protein>
    <submittedName>
        <fullName evidence="1">Uncharacterized protein</fullName>
    </submittedName>
</protein>
<feature type="non-terminal residue" evidence="1">
    <location>
        <position position="1"/>
    </location>
</feature>
<evidence type="ECO:0000313" key="2">
    <source>
        <dbReference type="Proteomes" id="UP000663874"/>
    </source>
</evidence>
<dbReference type="AlphaFoldDB" id="A0A820MTA4"/>
<gene>
    <name evidence="1" type="ORF">FNK824_LOCUS43191</name>
</gene>
<comment type="caution">
    <text evidence="1">The sequence shown here is derived from an EMBL/GenBank/DDBJ whole genome shotgun (WGS) entry which is preliminary data.</text>
</comment>
<organism evidence="1 2">
    <name type="scientific">Rotaria sordida</name>
    <dbReference type="NCBI Taxonomy" id="392033"/>
    <lineage>
        <taxon>Eukaryota</taxon>
        <taxon>Metazoa</taxon>
        <taxon>Spiralia</taxon>
        <taxon>Gnathifera</taxon>
        <taxon>Rotifera</taxon>
        <taxon>Eurotatoria</taxon>
        <taxon>Bdelloidea</taxon>
        <taxon>Philodinida</taxon>
        <taxon>Philodinidae</taxon>
        <taxon>Rotaria</taxon>
    </lineage>
</organism>
<proteinExistence type="predicted"/>
<evidence type="ECO:0000313" key="1">
    <source>
        <dbReference type="EMBL" id="CAF4377326.1"/>
    </source>
</evidence>
<reference evidence="1" key="1">
    <citation type="submission" date="2021-02" db="EMBL/GenBank/DDBJ databases">
        <authorList>
            <person name="Nowell W R."/>
        </authorList>
    </citation>
    <scope>NUCLEOTIDE SEQUENCE</scope>
</reference>
<feature type="non-terminal residue" evidence="1">
    <location>
        <position position="154"/>
    </location>
</feature>
<dbReference type="Proteomes" id="UP000663874">
    <property type="component" value="Unassembled WGS sequence"/>
</dbReference>
<sequence>NVRELINFLSTFTPPYPIDHGGIRNFCCLLQRNESSFIDFHSSIKNLHSPINHLKLSIENQNLTNYNSILNFDYLSHCLTNLTLICLITKTYFSFELIQYYLIKLLNLKSLTIIITLDLIDGKQWEEFIRKTQIIKFNFKFILFKNVNFNQNKS</sequence>
<dbReference type="EMBL" id="CAJOBE010057821">
    <property type="protein sequence ID" value="CAF4377326.1"/>
    <property type="molecule type" value="Genomic_DNA"/>
</dbReference>
<name>A0A820MTA4_9BILA</name>